<dbReference type="OrthoDB" id="41238at2759"/>
<evidence type="ECO:0000313" key="2">
    <source>
        <dbReference type="EMBL" id="CAB4256998.1"/>
    </source>
</evidence>
<feature type="domain" description="N-acetyltransferase" evidence="1">
    <location>
        <begin position="33"/>
        <end position="191"/>
    </location>
</feature>
<dbReference type="PANTHER" id="PTHR43441:SF2">
    <property type="entry name" value="FAMILY ACETYLTRANSFERASE, PUTATIVE (AFU_ORTHOLOGUE AFUA_7G00850)-RELATED"/>
    <property type="match status" value="1"/>
</dbReference>
<dbReference type="GO" id="GO:1990189">
    <property type="term" value="F:protein N-terminal-serine acetyltransferase activity"/>
    <property type="evidence" value="ECO:0007669"/>
    <property type="project" value="TreeGrafter"/>
</dbReference>
<dbReference type="InterPro" id="IPR051908">
    <property type="entry name" value="Ribosomal_N-acetyltransferase"/>
</dbReference>
<organism evidence="2 3">
    <name type="scientific">Maudiozyma barnettii</name>
    <dbReference type="NCBI Taxonomy" id="61262"/>
    <lineage>
        <taxon>Eukaryota</taxon>
        <taxon>Fungi</taxon>
        <taxon>Dikarya</taxon>
        <taxon>Ascomycota</taxon>
        <taxon>Saccharomycotina</taxon>
        <taxon>Saccharomycetes</taxon>
        <taxon>Saccharomycetales</taxon>
        <taxon>Saccharomycetaceae</taxon>
        <taxon>Maudiozyma</taxon>
    </lineage>
</organism>
<evidence type="ECO:0000313" key="3">
    <source>
        <dbReference type="Proteomes" id="UP000644660"/>
    </source>
</evidence>
<dbReference type="EMBL" id="CAEFZW010000013">
    <property type="protein sequence ID" value="CAB4256998.1"/>
    <property type="molecule type" value="Genomic_DNA"/>
</dbReference>
<dbReference type="Gene3D" id="3.40.630.30">
    <property type="match status" value="1"/>
</dbReference>
<dbReference type="SUPFAM" id="SSF55729">
    <property type="entry name" value="Acyl-CoA N-acyltransferases (Nat)"/>
    <property type="match status" value="1"/>
</dbReference>
<dbReference type="GeneID" id="64860106"/>
<dbReference type="RefSeq" id="XP_041408842.1">
    <property type="nucleotide sequence ID" value="XM_041552908.1"/>
</dbReference>
<accession>A0A8H2ZKI2</accession>
<dbReference type="AlphaFoldDB" id="A0A8H2ZKI2"/>
<dbReference type="PROSITE" id="PS51186">
    <property type="entry name" value="GNAT"/>
    <property type="match status" value="1"/>
</dbReference>
<dbReference type="InterPro" id="IPR000182">
    <property type="entry name" value="GNAT_dom"/>
</dbReference>
<protein>
    <recommendedName>
        <fullName evidence="1">N-acetyltransferase domain-containing protein</fullName>
    </recommendedName>
</protein>
<proteinExistence type="predicted"/>
<dbReference type="PANTHER" id="PTHR43441">
    <property type="entry name" value="RIBOSOMAL-PROTEIN-SERINE ACETYLTRANSFERASE"/>
    <property type="match status" value="1"/>
</dbReference>
<dbReference type="FunFam" id="3.40.630.30:FF:000047">
    <property type="entry name" value="Acetyltransferase, GNAT family"/>
    <property type="match status" value="1"/>
</dbReference>
<sequence length="237" mass="27907">MPINEYNQRVADPLPEWQPRELPKKVTLKGKFCTIVPLDLEEHSQDLFDAYALVGDGRTWTYLRLGPFETLQEFRKGWEDLPKEDTDIFFSIIDNNTNKPIGIFNLRKCDPANGVVEEGYVTFSPLLQRTKMATEANYLLAQYVFNTLKYRRFEWQCVDLNMPSHNAALRLGFKYEGTLRQNMVFKGRNRDTTWLSIIDKEWPVIQHAFEQWLDDSNFDSKGKQLQRLQDIRKCLCK</sequence>
<dbReference type="Pfam" id="PF13302">
    <property type="entry name" value="Acetyltransf_3"/>
    <property type="match status" value="1"/>
</dbReference>
<name>A0A8H2ZKI2_9SACH</name>
<evidence type="ECO:0000259" key="1">
    <source>
        <dbReference type="PROSITE" id="PS51186"/>
    </source>
</evidence>
<dbReference type="InterPro" id="IPR016181">
    <property type="entry name" value="Acyl_CoA_acyltransferase"/>
</dbReference>
<reference evidence="2 3" key="1">
    <citation type="submission" date="2020-05" db="EMBL/GenBank/DDBJ databases">
        <authorList>
            <person name="Casaregola S."/>
            <person name="Devillers H."/>
            <person name="Grondin C."/>
        </authorList>
    </citation>
    <scope>NUCLEOTIDE SEQUENCE [LARGE SCALE GENOMIC DNA]</scope>
    <source>
        <strain evidence="2 3">CLIB 1767</strain>
    </source>
</reference>
<comment type="caution">
    <text evidence="2">The sequence shown here is derived from an EMBL/GenBank/DDBJ whole genome shotgun (WGS) entry which is preliminary data.</text>
</comment>
<dbReference type="GO" id="GO:0008999">
    <property type="term" value="F:protein-N-terminal-alanine acetyltransferase activity"/>
    <property type="evidence" value="ECO:0007669"/>
    <property type="project" value="TreeGrafter"/>
</dbReference>
<gene>
    <name evidence="2" type="ORF">KABA2_13S00726</name>
</gene>
<dbReference type="Proteomes" id="UP000644660">
    <property type="component" value="Unassembled WGS sequence"/>
</dbReference>
<keyword evidence="3" id="KW-1185">Reference proteome</keyword>